<name>A0AA40DUV3_9PEZI</name>
<comment type="caution">
    <text evidence="2">The sequence shown here is derived from an EMBL/GenBank/DDBJ whole genome shotgun (WGS) entry which is preliminary data.</text>
</comment>
<protein>
    <submittedName>
        <fullName evidence="2">Uncharacterized protein</fullName>
    </submittedName>
</protein>
<evidence type="ECO:0000256" key="1">
    <source>
        <dbReference type="SAM" id="MobiDB-lite"/>
    </source>
</evidence>
<dbReference type="Proteomes" id="UP001172101">
    <property type="component" value="Unassembled WGS sequence"/>
</dbReference>
<feature type="compositionally biased region" description="Basic and acidic residues" evidence="1">
    <location>
        <begin position="89"/>
        <end position="145"/>
    </location>
</feature>
<reference evidence="2" key="1">
    <citation type="submission" date="2023-06" db="EMBL/GenBank/DDBJ databases">
        <title>Genome-scale phylogeny and comparative genomics of the fungal order Sordariales.</title>
        <authorList>
            <consortium name="Lawrence Berkeley National Laboratory"/>
            <person name="Hensen N."/>
            <person name="Bonometti L."/>
            <person name="Westerberg I."/>
            <person name="Brannstrom I.O."/>
            <person name="Guillou S."/>
            <person name="Cros-Aarteil S."/>
            <person name="Calhoun S."/>
            <person name="Haridas S."/>
            <person name="Kuo A."/>
            <person name="Mondo S."/>
            <person name="Pangilinan J."/>
            <person name="Riley R."/>
            <person name="LaButti K."/>
            <person name="Andreopoulos B."/>
            <person name="Lipzen A."/>
            <person name="Chen C."/>
            <person name="Yanf M."/>
            <person name="Daum C."/>
            <person name="Ng V."/>
            <person name="Clum A."/>
            <person name="Steindorff A."/>
            <person name="Ohm R."/>
            <person name="Martin F."/>
            <person name="Silar P."/>
            <person name="Natvig D."/>
            <person name="Lalanne C."/>
            <person name="Gautier V."/>
            <person name="Ament-velasquez S.L."/>
            <person name="Kruys A."/>
            <person name="Hutchinson M.I."/>
            <person name="Powell A.J."/>
            <person name="Barry K."/>
            <person name="Miller A.N."/>
            <person name="Grigoriev I.V."/>
            <person name="Debuchy R."/>
            <person name="Gladieux P."/>
            <person name="Thoren M.H."/>
            <person name="Johannesson H."/>
        </authorList>
    </citation>
    <scope>NUCLEOTIDE SEQUENCE</scope>
    <source>
        <strain evidence="2">SMH2392-1A</strain>
    </source>
</reference>
<organism evidence="2 3">
    <name type="scientific">Lasiosphaeria miniovina</name>
    <dbReference type="NCBI Taxonomy" id="1954250"/>
    <lineage>
        <taxon>Eukaryota</taxon>
        <taxon>Fungi</taxon>
        <taxon>Dikarya</taxon>
        <taxon>Ascomycota</taxon>
        <taxon>Pezizomycotina</taxon>
        <taxon>Sordariomycetes</taxon>
        <taxon>Sordariomycetidae</taxon>
        <taxon>Sordariales</taxon>
        <taxon>Lasiosphaeriaceae</taxon>
        <taxon>Lasiosphaeria</taxon>
    </lineage>
</organism>
<feature type="compositionally biased region" description="Low complexity" evidence="1">
    <location>
        <begin position="153"/>
        <end position="172"/>
    </location>
</feature>
<gene>
    <name evidence="2" type="ORF">B0T26DRAFT_675591</name>
</gene>
<dbReference type="AlphaFoldDB" id="A0AA40DUV3"/>
<dbReference type="RefSeq" id="XP_060296052.1">
    <property type="nucleotide sequence ID" value="XM_060439850.1"/>
</dbReference>
<keyword evidence="3" id="KW-1185">Reference proteome</keyword>
<sequence length="211" mass="24910">MSDNQRDTRPWKKLRQPGDFFRPRQSSPMYEDENTSEVYPSSSWSTQSSRRNPQATTYRDGDPTLPVQNVPAIIKTKGDVADWAQDIKYAEAQDRRDRERRAREQREREERERERRAEMQRREAERRERSRSARARREAERRDAGSSRPPPSSSRSTSVVRTTTTSSSGSYRPRYRSQSRDNGDRERDSSPATLRQRWLRRRRGGGELDFA</sequence>
<feature type="region of interest" description="Disordered" evidence="1">
    <location>
        <begin position="1"/>
        <end position="71"/>
    </location>
</feature>
<feature type="compositionally biased region" description="Basic and acidic residues" evidence="1">
    <location>
        <begin position="1"/>
        <end position="10"/>
    </location>
</feature>
<evidence type="ECO:0000313" key="3">
    <source>
        <dbReference type="Proteomes" id="UP001172101"/>
    </source>
</evidence>
<dbReference type="GeneID" id="85323120"/>
<dbReference type="EMBL" id="JAUIRO010000004">
    <property type="protein sequence ID" value="KAK0717259.1"/>
    <property type="molecule type" value="Genomic_DNA"/>
</dbReference>
<proteinExistence type="predicted"/>
<evidence type="ECO:0000313" key="2">
    <source>
        <dbReference type="EMBL" id="KAK0717259.1"/>
    </source>
</evidence>
<accession>A0AA40DUV3</accession>
<feature type="compositionally biased region" description="Basic and acidic residues" evidence="1">
    <location>
        <begin position="178"/>
        <end position="189"/>
    </location>
</feature>
<feature type="region of interest" description="Disordered" evidence="1">
    <location>
        <begin position="89"/>
        <end position="211"/>
    </location>
</feature>